<keyword evidence="3" id="KW-1185">Reference proteome</keyword>
<accession>A0A078FN16</accession>
<sequence>MVSLIEEDYPFEHNTWSGGVKADDVKQKKGPPPTSESSDDNVSSAAEKGNVPQGGGDSGMNHRLVEEEVRIDSILLIAVQSMTLETHLFPPRREPHPLLPIQPPPLLQVSLNRVNNVQLRADIRSLQTQGPRGLSPDPPHLSVPHTKFTDPLPPVSQSDTVPDVSGVEIPQTSTLSDDVVGGQCQSSKFDILNEQELPRPSQAPATVAAGPSVSSKFVLLKEKDSTSHGGETHGSNPVEEASDLGVEKNDDVDGVLPVFIGGFNAFARPIQANRDAFLKRLTAAKYVRPCTVSTILGPLFHCNGVCSHEALDRVVNLIRNRRDRLPSARFEFVPPSFFLELMCNYAGF</sequence>
<dbReference type="PaxDb" id="3708-A0A078FN16"/>
<name>A0A078FN16_BRANA</name>
<feature type="region of interest" description="Disordered" evidence="1">
    <location>
        <begin position="1"/>
        <end position="60"/>
    </location>
</feature>
<proteinExistence type="predicted"/>
<evidence type="ECO:0000256" key="1">
    <source>
        <dbReference type="SAM" id="MobiDB-lite"/>
    </source>
</evidence>
<dbReference type="EMBL" id="LK032058">
    <property type="protein sequence ID" value="CDY15840.1"/>
    <property type="molecule type" value="Genomic_DNA"/>
</dbReference>
<gene>
    <name evidence="2" type="primary">BnaC02g34590D</name>
    <name evidence="2" type="ORF">GSBRNA2T00090180001</name>
</gene>
<protein>
    <submittedName>
        <fullName evidence="2">BnaC02g34590D protein</fullName>
    </submittedName>
</protein>
<reference evidence="2 3" key="1">
    <citation type="journal article" date="2014" name="Science">
        <title>Plant genetics. Early allopolyploid evolution in the post-Neolithic Brassica napus oilseed genome.</title>
        <authorList>
            <person name="Chalhoub B."/>
            <person name="Denoeud F."/>
            <person name="Liu S."/>
            <person name="Parkin I.A."/>
            <person name="Tang H."/>
            <person name="Wang X."/>
            <person name="Chiquet J."/>
            <person name="Belcram H."/>
            <person name="Tong C."/>
            <person name="Samans B."/>
            <person name="Correa M."/>
            <person name="Da Silva C."/>
            <person name="Just J."/>
            <person name="Falentin C."/>
            <person name="Koh C.S."/>
            <person name="Le Clainche I."/>
            <person name="Bernard M."/>
            <person name="Bento P."/>
            <person name="Noel B."/>
            <person name="Labadie K."/>
            <person name="Alberti A."/>
            <person name="Charles M."/>
            <person name="Arnaud D."/>
            <person name="Guo H."/>
            <person name="Daviaud C."/>
            <person name="Alamery S."/>
            <person name="Jabbari K."/>
            <person name="Zhao M."/>
            <person name="Edger P.P."/>
            <person name="Chelaifa H."/>
            <person name="Tack D."/>
            <person name="Lassalle G."/>
            <person name="Mestiri I."/>
            <person name="Schnel N."/>
            <person name="Le Paslier M.C."/>
            <person name="Fan G."/>
            <person name="Renault V."/>
            <person name="Bayer P.E."/>
            <person name="Golicz A.A."/>
            <person name="Manoli S."/>
            <person name="Lee T.H."/>
            <person name="Thi V.H."/>
            <person name="Chalabi S."/>
            <person name="Hu Q."/>
            <person name="Fan C."/>
            <person name="Tollenaere R."/>
            <person name="Lu Y."/>
            <person name="Battail C."/>
            <person name="Shen J."/>
            <person name="Sidebottom C.H."/>
            <person name="Wang X."/>
            <person name="Canaguier A."/>
            <person name="Chauveau A."/>
            <person name="Berard A."/>
            <person name="Deniot G."/>
            <person name="Guan M."/>
            <person name="Liu Z."/>
            <person name="Sun F."/>
            <person name="Lim Y.P."/>
            <person name="Lyons E."/>
            <person name="Town C.D."/>
            <person name="Bancroft I."/>
            <person name="Wang X."/>
            <person name="Meng J."/>
            <person name="Ma J."/>
            <person name="Pires J.C."/>
            <person name="King G.J."/>
            <person name="Brunel D."/>
            <person name="Delourme R."/>
            <person name="Renard M."/>
            <person name="Aury J.M."/>
            <person name="Adams K.L."/>
            <person name="Batley J."/>
            <person name="Snowdon R.J."/>
            <person name="Tost J."/>
            <person name="Edwards D."/>
            <person name="Zhou Y."/>
            <person name="Hua W."/>
            <person name="Sharpe A.G."/>
            <person name="Paterson A.H."/>
            <person name="Guan C."/>
            <person name="Wincker P."/>
        </authorList>
    </citation>
    <scope>NUCLEOTIDE SEQUENCE [LARGE SCALE GENOMIC DNA]</scope>
    <source>
        <strain evidence="3">cv. Darmor-bzh</strain>
    </source>
</reference>
<evidence type="ECO:0000313" key="2">
    <source>
        <dbReference type="EMBL" id="CDY15840.1"/>
    </source>
</evidence>
<evidence type="ECO:0000313" key="3">
    <source>
        <dbReference type="Proteomes" id="UP000028999"/>
    </source>
</evidence>
<dbReference type="AlphaFoldDB" id="A0A078FN16"/>
<dbReference type="Gramene" id="CDY15840">
    <property type="protein sequence ID" value="CDY15840"/>
    <property type="gene ID" value="GSBRNA2T00090180001"/>
</dbReference>
<organism evidence="2 3">
    <name type="scientific">Brassica napus</name>
    <name type="common">Rape</name>
    <dbReference type="NCBI Taxonomy" id="3708"/>
    <lineage>
        <taxon>Eukaryota</taxon>
        <taxon>Viridiplantae</taxon>
        <taxon>Streptophyta</taxon>
        <taxon>Embryophyta</taxon>
        <taxon>Tracheophyta</taxon>
        <taxon>Spermatophyta</taxon>
        <taxon>Magnoliopsida</taxon>
        <taxon>eudicotyledons</taxon>
        <taxon>Gunneridae</taxon>
        <taxon>Pentapetalae</taxon>
        <taxon>rosids</taxon>
        <taxon>malvids</taxon>
        <taxon>Brassicales</taxon>
        <taxon>Brassicaceae</taxon>
        <taxon>Brassiceae</taxon>
        <taxon>Brassica</taxon>
    </lineage>
</organism>
<dbReference type="Proteomes" id="UP000028999">
    <property type="component" value="Unassembled WGS sequence"/>
</dbReference>